<comment type="caution">
    <text evidence="1">The sequence shown here is derived from an EMBL/GenBank/DDBJ whole genome shotgun (WGS) entry which is preliminary data.</text>
</comment>
<dbReference type="AlphaFoldDB" id="A0AAD6ICB4"/>
<protein>
    <submittedName>
        <fullName evidence="1">Uncharacterized protein</fullName>
    </submittedName>
</protein>
<organism evidence="1 2">
    <name type="scientific">Penicillium canescens</name>
    <dbReference type="NCBI Taxonomy" id="5083"/>
    <lineage>
        <taxon>Eukaryota</taxon>
        <taxon>Fungi</taxon>
        <taxon>Dikarya</taxon>
        <taxon>Ascomycota</taxon>
        <taxon>Pezizomycotina</taxon>
        <taxon>Eurotiomycetes</taxon>
        <taxon>Eurotiomycetidae</taxon>
        <taxon>Eurotiales</taxon>
        <taxon>Aspergillaceae</taxon>
        <taxon>Penicillium</taxon>
    </lineage>
</organism>
<keyword evidence="2" id="KW-1185">Reference proteome</keyword>
<evidence type="ECO:0000313" key="1">
    <source>
        <dbReference type="EMBL" id="KAJ6039071.1"/>
    </source>
</evidence>
<reference evidence="1" key="2">
    <citation type="submission" date="2023-01" db="EMBL/GenBank/DDBJ databases">
        <authorList>
            <person name="Petersen C."/>
        </authorList>
    </citation>
    <scope>NUCLEOTIDE SEQUENCE</scope>
    <source>
        <strain evidence="1">IBT 15450</strain>
    </source>
</reference>
<evidence type="ECO:0000313" key="2">
    <source>
        <dbReference type="Proteomes" id="UP001219568"/>
    </source>
</evidence>
<proteinExistence type="predicted"/>
<gene>
    <name evidence="1" type="ORF">N7460_007103</name>
</gene>
<sequence length="68" mass="7508">MGPSDCLKDNINDPVAYTLAVFGAATISISHMSSPWAVTWYLGTFTLIGIKNRWSSEPLRQFNFKLAG</sequence>
<dbReference type="EMBL" id="JAQJZL010000006">
    <property type="protein sequence ID" value="KAJ6039071.1"/>
    <property type="molecule type" value="Genomic_DNA"/>
</dbReference>
<dbReference type="Proteomes" id="UP001219568">
    <property type="component" value="Unassembled WGS sequence"/>
</dbReference>
<reference evidence="1" key="1">
    <citation type="journal article" date="2023" name="IMA Fungus">
        <title>Comparative genomic study of the Penicillium genus elucidates a diverse pangenome and 15 lateral gene transfer events.</title>
        <authorList>
            <person name="Petersen C."/>
            <person name="Sorensen T."/>
            <person name="Nielsen M.R."/>
            <person name="Sondergaard T.E."/>
            <person name="Sorensen J.L."/>
            <person name="Fitzpatrick D.A."/>
            <person name="Frisvad J.C."/>
            <person name="Nielsen K.L."/>
        </authorList>
    </citation>
    <scope>NUCLEOTIDE SEQUENCE</scope>
    <source>
        <strain evidence="1">IBT 15450</strain>
    </source>
</reference>
<accession>A0AAD6ICB4</accession>
<name>A0AAD6ICB4_PENCN</name>